<organism evidence="4 5">
    <name type="scientific">Morella rubra</name>
    <name type="common">Chinese bayberry</name>
    <dbReference type="NCBI Taxonomy" id="262757"/>
    <lineage>
        <taxon>Eukaryota</taxon>
        <taxon>Viridiplantae</taxon>
        <taxon>Streptophyta</taxon>
        <taxon>Embryophyta</taxon>
        <taxon>Tracheophyta</taxon>
        <taxon>Spermatophyta</taxon>
        <taxon>Magnoliopsida</taxon>
        <taxon>eudicotyledons</taxon>
        <taxon>Gunneridae</taxon>
        <taxon>Pentapetalae</taxon>
        <taxon>rosids</taxon>
        <taxon>fabids</taxon>
        <taxon>Fagales</taxon>
        <taxon>Myricaceae</taxon>
        <taxon>Morella</taxon>
    </lineage>
</organism>
<dbReference type="FunFam" id="1.25.40.420:FF:000012">
    <property type="entry name" value="BTB/POZ and TAZ domain-containing protein 2"/>
    <property type="match status" value="1"/>
</dbReference>
<evidence type="ECO:0000313" key="4">
    <source>
        <dbReference type="EMBL" id="KAB1214478.1"/>
    </source>
</evidence>
<dbReference type="GO" id="GO:0005516">
    <property type="term" value="F:calmodulin binding"/>
    <property type="evidence" value="ECO:0007669"/>
    <property type="project" value="UniProtKB-ARBA"/>
</dbReference>
<gene>
    <name evidence="4" type="ORF">CJ030_MR5G010368</name>
</gene>
<proteinExistence type="predicted"/>
<keyword evidence="2" id="KW-0479">Metal-binding</keyword>
<sequence>MEESVVHLLVLSHAFVVPQSKKECVRHLEQGVIIIENVIDIFQLALLCDAPRLSVICHHIVFRNFKVVSATEGWQAMKQSHPMLEKQLLQSLKYEDNVIYIVLDYFRSMKLVHIDSMRGVPSSFAMDVEKNGLKITVVAREIRYGAEKLH</sequence>
<dbReference type="PANTHER" id="PTHR46287">
    <property type="entry name" value="BTB/POZ AND TAZ DOMAIN-CONTAINING PROTEIN 3-RELATED"/>
    <property type="match status" value="1"/>
</dbReference>
<evidence type="ECO:0000256" key="1">
    <source>
        <dbReference type="ARBA" id="ARBA00004906"/>
    </source>
</evidence>
<dbReference type="Proteomes" id="UP000516437">
    <property type="component" value="Chromosome 5"/>
</dbReference>
<comment type="pathway">
    <text evidence="1">Protein modification; protein ubiquitination.</text>
</comment>
<dbReference type="GO" id="GO:0009725">
    <property type="term" value="P:response to hormone"/>
    <property type="evidence" value="ECO:0007669"/>
    <property type="project" value="UniProtKB-ARBA"/>
</dbReference>
<dbReference type="InterPro" id="IPR044513">
    <property type="entry name" value="BT1/2/3/4/5"/>
</dbReference>
<dbReference type="GO" id="GO:0009751">
    <property type="term" value="P:response to salicylic acid"/>
    <property type="evidence" value="ECO:0007669"/>
    <property type="project" value="UniProtKB-ARBA"/>
</dbReference>
<dbReference type="CDD" id="cd14733">
    <property type="entry name" value="BACK"/>
    <property type="match status" value="1"/>
</dbReference>
<evidence type="ECO:0000256" key="2">
    <source>
        <dbReference type="ARBA" id="ARBA00022723"/>
    </source>
</evidence>
<dbReference type="GO" id="GO:0006355">
    <property type="term" value="P:regulation of DNA-templated transcription"/>
    <property type="evidence" value="ECO:0007669"/>
    <property type="project" value="UniProtKB-ARBA"/>
</dbReference>
<dbReference type="Gene3D" id="1.25.40.420">
    <property type="match status" value="1"/>
</dbReference>
<dbReference type="GO" id="GO:0046872">
    <property type="term" value="F:metal ion binding"/>
    <property type="evidence" value="ECO:0007669"/>
    <property type="project" value="UniProtKB-KW"/>
</dbReference>
<dbReference type="GO" id="GO:0042542">
    <property type="term" value="P:response to hydrogen peroxide"/>
    <property type="evidence" value="ECO:0007669"/>
    <property type="project" value="UniProtKB-ARBA"/>
</dbReference>
<dbReference type="AlphaFoldDB" id="A0A6A1VSE7"/>
<dbReference type="OrthoDB" id="636773at2759"/>
<accession>A0A6A1VSE7</accession>
<reference evidence="4 5" key="1">
    <citation type="journal article" date="2019" name="Plant Biotechnol. J.">
        <title>The red bayberry genome and genetic basis of sex determination.</title>
        <authorList>
            <person name="Jia H.M."/>
            <person name="Jia H.J."/>
            <person name="Cai Q.L."/>
            <person name="Wang Y."/>
            <person name="Zhao H.B."/>
            <person name="Yang W.F."/>
            <person name="Wang G.Y."/>
            <person name="Li Y.H."/>
            <person name="Zhan D.L."/>
            <person name="Shen Y.T."/>
            <person name="Niu Q.F."/>
            <person name="Chang L."/>
            <person name="Qiu J."/>
            <person name="Zhao L."/>
            <person name="Xie H.B."/>
            <person name="Fu W.Y."/>
            <person name="Jin J."/>
            <person name="Li X.W."/>
            <person name="Jiao Y."/>
            <person name="Zhou C.C."/>
            <person name="Tu T."/>
            <person name="Chai C.Y."/>
            <person name="Gao J.L."/>
            <person name="Fan L.J."/>
            <person name="van de Weg E."/>
            <person name="Wang J.Y."/>
            <person name="Gao Z.S."/>
        </authorList>
    </citation>
    <scope>NUCLEOTIDE SEQUENCE [LARGE SCALE GENOMIC DNA]</scope>
    <source>
        <tissue evidence="4">Leaves</tissue>
    </source>
</reference>
<protein>
    <submittedName>
        <fullName evidence="4">BTB/POZ and TAZ domain-containing protein 5</fullName>
    </submittedName>
</protein>
<dbReference type="EMBL" id="RXIC02000023">
    <property type="protein sequence ID" value="KAB1214478.1"/>
    <property type="molecule type" value="Genomic_DNA"/>
</dbReference>
<keyword evidence="5" id="KW-1185">Reference proteome</keyword>
<dbReference type="PANTHER" id="PTHR46287:SF11">
    <property type="entry name" value="BTB_POZ AND TAZ DOMAIN-CONTAINING PROTEIN 4"/>
    <property type="match status" value="1"/>
</dbReference>
<comment type="caution">
    <text evidence="4">The sequence shown here is derived from an EMBL/GenBank/DDBJ whole genome shotgun (WGS) entry which is preliminary data.</text>
</comment>
<evidence type="ECO:0000313" key="5">
    <source>
        <dbReference type="Proteomes" id="UP000516437"/>
    </source>
</evidence>
<name>A0A6A1VSE7_9ROSI</name>
<keyword evidence="3" id="KW-0833">Ubl conjugation pathway</keyword>
<evidence type="ECO:0000256" key="3">
    <source>
        <dbReference type="ARBA" id="ARBA00022786"/>
    </source>
</evidence>